<feature type="region of interest" description="Disordered" evidence="1">
    <location>
        <begin position="577"/>
        <end position="644"/>
    </location>
</feature>
<sequence length="685" mass="76915">MQTIWSRVAQTRGTCKCPQCLSYANGVTRRATASATRRAPKYLTSSTLWYSGIFAAAATWDAGIKQRRREQWDRAIGSMRQELGEPVRVCEGVAVEAQRQDDLLEQEELQDQTAEVDEDVATGYKPFGGSSDHTNVFADIDPQGPGPEWPTNTGPALDTFNLPPQSIYATLQRREQADRTTWSTKKLKTVEASTEKLLYKLFHALQIGGRTVEAAEVVPKDFAQLFLQPADDLEQQYHDVRERLNIIKMMDRPDLESRAFDEAVARECGPEHLRKQICLFGQDGVGAHLSTTRWLNQALQHLFRQHHSNDISTPVLLAKMAYNISLSPAPPNIETYSTLLLGLSKAHLQSLIKAAIISMQESHIRPNEVSLAFTLDHFTATGNETEFFRHLSRVRGQFGGLCLARRDLEITEQNKTRLVRHHEDPDKIIQLPYPTPYVFTSIIAGLVKFSGLDHALTVCESMRHEGWGLSMASLTPLLNDCADRGDWEAGQAIWAKVMELRAASTFPKGVVKGPSISEKIGMETFAAKLRLCLKVRNREVFDDLWDFALRVHHLEGTARRLMEMIKAPRGTPNVLARETTPKVSETPTAAVAEEIQTEPVPDPPVRPERKRDPTEIYAPNRRSRIATNPQHATSHRTPWVGAAPKPIPQYSEFAFIREEELLGNLPAGSELDDYELSERPIDAHD</sequence>
<comment type="caution">
    <text evidence="2">The sequence shown here is derived from an EMBL/GenBank/DDBJ whole genome shotgun (WGS) entry which is preliminary data.</text>
</comment>
<feature type="compositionally biased region" description="Polar residues" evidence="1">
    <location>
        <begin position="625"/>
        <end position="636"/>
    </location>
</feature>
<reference evidence="2" key="1">
    <citation type="submission" date="2023-04" db="EMBL/GenBank/DDBJ databases">
        <title>Black Yeasts Isolated from many extreme environments.</title>
        <authorList>
            <person name="Coleine C."/>
            <person name="Stajich J.E."/>
            <person name="Selbmann L."/>
        </authorList>
    </citation>
    <scope>NUCLEOTIDE SEQUENCE</scope>
    <source>
        <strain evidence="2">CCFEE 5312</strain>
    </source>
</reference>
<gene>
    <name evidence="2" type="ORF">LTR09_005273</name>
</gene>
<evidence type="ECO:0008006" key="4">
    <source>
        <dbReference type="Google" id="ProtNLM"/>
    </source>
</evidence>
<accession>A0AAJ0G8P1</accession>
<name>A0AAJ0G8P1_9PEZI</name>
<proteinExistence type="predicted"/>
<dbReference type="Gene3D" id="1.25.40.10">
    <property type="entry name" value="Tetratricopeptide repeat domain"/>
    <property type="match status" value="1"/>
</dbReference>
<feature type="region of interest" description="Disordered" evidence="1">
    <location>
        <begin position="665"/>
        <end position="685"/>
    </location>
</feature>
<feature type="compositionally biased region" description="Basic and acidic residues" evidence="1">
    <location>
        <begin position="605"/>
        <end position="614"/>
    </location>
</feature>
<dbReference type="InterPro" id="IPR011990">
    <property type="entry name" value="TPR-like_helical_dom_sf"/>
</dbReference>
<dbReference type="AlphaFoldDB" id="A0AAJ0G8P1"/>
<evidence type="ECO:0000313" key="2">
    <source>
        <dbReference type="EMBL" id="KAK3053529.1"/>
    </source>
</evidence>
<feature type="compositionally biased region" description="Basic and acidic residues" evidence="1">
    <location>
        <begin position="676"/>
        <end position="685"/>
    </location>
</feature>
<evidence type="ECO:0000313" key="3">
    <source>
        <dbReference type="Proteomes" id="UP001271007"/>
    </source>
</evidence>
<dbReference type="Proteomes" id="UP001271007">
    <property type="component" value="Unassembled WGS sequence"/>
</dbReference>
<keyword evidence="3" id="KW-1185">Reference proteome</keyword>
<organism evidence="2 3">
    <name type="scientific">Extremus antarcticus</name>
    <dbReference type="NCBI Taxonomy" id="702011"/>
    <lineage>
        <taxon>Eukaryota</taxon>
        <taxon>Fungi</taxon>
        <taxon>Dikarya</taxon>
        <taxon>Ascomycota</taxon>
        <taxon>Pezizomycotina</taxon>
        <taxon>Dothideomycetes</taxon>
        <taxon>Dothideomycetidae</taxon>
        <taxon>Mycosphaerellales</taxon>
        <taxon>Extremaceae</taxon>
        <taxon>Extremus</taxon>
    </lineage>
</organism>
<dbReference type="EMBL" id="JAWDJX010000015">
    <property type="protein sequence ID" value="KAK3053529.1"/>
    <property type="molecule type" value="Genomic_DNA"/>
</dbReference>
<protein>
    <recommendedName>
        <fullName evidence="4">Pentatricopeptide repeat protein</fullName>
    </recommendedName>
</protein>
<evidence type="ECO:0000256" key="1">
    <source>
        <dbReference type="SAM" id="MobiDB-lite"/>
    </source>
</evidence>